<organism evidence="1">
    <name type="scientific">bioreactor metagenome</name>
    <dbReference type="NCBI Taxonomy" id="1076179"/>
    <lineage>
        <taxon>unclassified sequences</taxon>
        <taxon>metagenomes</taxon>
        <taxon>ecological metagenomes</taxon>
    </lineage>
</organism>
<accession>A0A645BGF8</accession>
<protein>
    <submittedName>
        <fullName evidence="1">Uncharacterized protein</fullName>
    </submittedName>
</protein>
<comment type="caution">
    <text evidence="1">The sequence shown here is derived from an EMBL/GenBank/DDBJ whole genome shotgun (WGS) entry which is preliminary data.</text>
</comment>
<reference evidence="1" key="1">
    <citation type="submission" date="2019-08" db="EMBL/GenBank/DDBJ databases">
        <authorList>
            <person name="Kucharzyk K."/>
            <person name="Murdoch R.W."/>
            <person name="Higgins S."/>
            <person name="Loffler F."/>
        </authorList>
    </citation>
    <scope>NUCLEOTIDE SEQUENCE</scope>
</reference>
<name>A0A645BGF8_9ZZZZ</name>
<sequence length="75" mass="8330">MASIKKSYQFVVFPLQVIDSLSKIPNYGADSTGETDEHHHERTLHFSPLHPSLESYAVPWLQGFISTTDPGNGVC</sequence>
<dbReference type="AlphaFoldDB" id="A0A645BGF8"/>
<proteinExistence type="predicted"/>
<gene>
    <name evidence="1" type="ORF">SDC9_110583</name>
</gene>
<evidence type="ECO:0000313" key="1">
    <source>
        <dbReference type="EMBL" id="MPM63701.1"/>
    </source>
</evidence>
<dbReference type="EMBL" id="VSSQ01019557">
    <property type="protein sequence ID" value="MPM63701.1"/>
    <property type="molecule type" value="Genomic_DNA"/>
</dbReference>